<sequence length="388" mass="42512">MTYGFLLAGMAIVLLAFAGLVRAGSRIPGPGAQERVQGSPARWPRLALIVPVAGAPPGLRRRLEALLRQDYPDYQVIFATRDLEDPATRLISSLIWGETRTRLVVAGPARDCGQKNHNLLAGVRLAGETPEILAFCDSNQEAPPDFLRNLAAPVAQGEGVVTSGYHHIIPEDNRLAGWGRAVSVLTLYLTKAVPWLNQPWGGATAIRRDTFESLGVPRLWAETVVDDVSLAARLITARIPVCLSRGADLATKVSGETWASWESWLFRQWIYLKYYLPGSWLAAGGILYLLAFFTLAAAAYVLLAPWGWGLPGMFIPSLAFLAAVTALALALRRFHPCPCPPPLWLAACLAALCLASWVHLKTCLTQKISWRGKIYQVDWRGRVRSISE</sequence>
<evidence type="ECO:0000256" key="5">
    <source>
        <dbReference type="ARBA" id="ARBA00022679"/>
    </source>
</evidence>
<dbReference type="InterPro" id="IPR025993">
    <property type="entry name" value="Ceramide_glucosylTrfase"/>
</dbReference>
<dbReference type="InterPro" id="IPR029044">
    <property type="entry name" value="Nucleotide-diphossugar_trans"/>
</dbReference>
<feature type="transmembrane region" description="Helical" evidence="9">
    <location>
        <begin position="280"/>
        <end position="303"/>
    </location>
</feature>
<dbReference type="EMBL" id="DTMF01000055">
    <property type="protein sequence ID" value="HGF33161.1"/>
    <property type="molecule type" value="Genomic_DNA"/>
</dbReference>
<organism evidence="10">
    <name type="scientific">Desulfobacca acetoxidans</name>
    <dbReference type="NCBI Taxonomy" id="60893"/>
    <lineage>
        <taxon>Bacteria</taxon>
        <taxon>Pseudomonadati</taxon>
        <taxon>Thermodesulfobacteriota</taxon>
        <taxon>Desulfobaccia</taxon>
        <taxon>Desulfobaccales</taxon>
        <taxon>Desulfobaccaceae</taxon>
        <taxon>Desulfobacca</taxon>
    </lineage>
</organism>
<dbReference type="Pfam" id="PF13641">
    <property type="entry name" value="Glyco_tranf_2_3"/>
    <property type="match status" value="1"/>
</dbReference>
<evidence type="ECO:0000256" key="3">
    <source>
        <dbReference type="ARBA" id="ARBA00004991"/>
    </source>
</evidence>
<keyword evidence="4" id="KW-0328">Glycosyltransferase</keyword>
<name>A0A7C3UY41_9BACT</name>
<gene>
    <name evidence="10" type="ORF">ENW96_02085</name>
</gene>
<dbReference type="PANTHER" id="PTHR12726">
    <property type="entry name" value="CERAMIDE GLUCOSYLTRANSFERASE"/>
    <property type="match status" value="1"/>
</dbReference>
<keyword evidence="7 9" id="KW-1133">Transmembrane helix</keyword>
<dbReference type="GO" id="GO:0006679">
    <property type="term" value="P:glucosylceramide biosynthetic process"/>
    <property type="evidence" value="ECO:0007669"/>
    <property type="project" value="TreeGrafter"/>
</dbReference>
<dbReference type="PANTHER" id="PTHR12726:SF0">
    <property type="entry name" value="CERAMIDE GLUCOSYLTRANSFERASE"/>
    <property type="match status" value="1"/>
</dbReference>
<evidence type="ECO:0000256" key="6">
    <source>
        <dbReference type="ARBA" id="ARBA00022692"/>
    </source>
</evidence>
<evidence type="ECO:0000256" key="9">
    <source>
        <dbReference type="SAM" id="Phobius"/>
    </source>
</evidence>
<dbReference type="AlphaFoldDB" id="A0A7C3UY41"/>
<keyword evidence="6 9" id="KW-0812">Transmembrane</keyword>
<dbReference type="SUPFAM" id="SSF53448">
    <property type="entry name" value="Nucleotide-diphospho-sugar transferases"/>
    <property type="match status" value="1"/>
</dbReference>
<keyword evidence="8 9" id="KW-0472">Membrane</keyword>
<reference evidence="10" key="1">
    <citation type="journal article" date="2020" name="mSystems">
        <title>Genome- and Community-Level Interaction Insights into Carbon Utilization and Element Cycling Functions of Hydrothermarchaeota in Hydrothermal Sediment.</title>
        <authorList>
            <person name="Zhou Z."/>
            <person name="Liu Y."/>
            <person name="Xu W."/>
            <person name="Pan J."/>
            <person name="Luo Z.H."/>
            <person name="Li M."/>
        </authorList>
    </citation>
    <scope>NUCLEOTIDE SEQUENCE [LARGE SCALE GENOMIC DNA]</scope>
    <source>
        <strain evidence="10">SpSt-897</strain>
    </source>
</reference>
<comment type="caution">
    <text evidence="10">The sequence shown here is derived from an EMBL/GenBank/DDBJ whole genome shotgun (WGS) entry which is preliminary data.</text>
</comment>
<dbReference type="GO" id="GO:0016020">
    <property type="term" value="C:membrane"/>
    <property type="evidence" value="ECO:0007669"/>
    <property type="project" value="UniProtKB-SubCell"/>
</dbReference>
<feature type="transmembrane region" description="Helical" evidence="9">
    <location>
        <begin position="310"/>
        <end position="331"/>
    </location>
</feature>
<accession>A0A7C3UY41</accession>
<proteinExistence type="predicted"/>
<protein>
    <submittedName>
        <fullName evidence="10">Glycosyltransferase</fullName>
    </submittedName>
</protein>
<evidence type="ECO:0000256" key="1">
    <source>
        <dbReference type="ARBA" id="ARBA00004141"/>
    </source>
</evidence>
<dbReference type="Gene3D" id="3.90.550.10">
    <property type="entry name" value="Spore Coat Polysaccharide Biosynthesis Protein SpsA, Chain A"/>
    <property type="match status" value="1"/>
</dbReference>
<comment type="subcellular location">
    <subcellularLocation>
        <location evidence="1">Membrane</location>
        <topology evidence="1">Multi-pass membrane protein</topology>
    </subcellularLocation>
</comment>
<keyword evidence="5 10" id="KW-0808">Transferase</keyword>
<dbReference type="GO" id="GO:0008120">
    <property type="term" value="F:ceramide glucosyltransferase activity"/>
    <property type="evidence" value="ECO:0007669"/>
    <property type="project" value="TreeGrafter"/>
</dbReference>
<evidence type="ECO:0000313" key="10">
    <source>
        <dbReference type="EMBL" id="HGF33161.1"/>
    </source>
</evidence>
<feature type="transmembrane region" description="Helical" evidence="9">
    <location>
        <begin position="343"/>
        <end position="360"/>
    </location>
</feature>
<evidence type="ECO:0000256" key="4">
    <source>
        <dbReference type="ARBA" id="ARBA00022676"/>
    </source>
</evidence>
<evidence type="ECO:0000256" key="8">
    <source>
        <dbReference type="ARBA" id="ARBA00023136"/>
    </source>
</evidence>
<evidence type="ECO:0000256" key="2">
    <source>
        <dbReference type="ARBA" id="ARBA00004760"/>
    </source>
</evidence>
<evidence type="ECO:0000256" key="7">
    <source>
        <dbReference type="ARBA" id="ARBA00022989"/>
    </source>
</evidence>
<comment type="pathway">
    <text evidence="3">Sphingolipid metabolism.</text>
</comment>
<comment type="pathway">
    <text evidence="2">Lipid metabolism; sphingolipid metabolism.</text>
</comment>